<dbReference type="GO" id="GO:0003676">
    <property type="term" value="F:nucleic acid binding"/>
    <property type="evidence" value="ECO:0007669"/>
    <property type="project" value="InterPro"/>
</dbReference>
<dbReference type="Gene3D" id="2.40.50.140">
    <property type="entry name" value="Nucleic acid-binding proteins"/>
    <property type="match status" value="1"/>
</dbReference>
<dbReference type="CDD" id="cd04458">
    <property type="entry name" value="CSP_CDS"/>
    <property type="match status" value="1"/>
</dbReference>
<keyword evidence="2" id="KW-0963">Cytoplasm</keyword>
<dbReference type="AlphaFoldDB" id="A0AAD6CLL3"/>
<dbReference type="PROSITE" id="PS00352">
    <property type="entry name" value="CSD_1"/>
    <property type="match status" value="1"/>
</dbReference>
<name>A0AAD6CLL3_9EURO</name>
<dbReference type="InterPro" id="IPR012340">
    <property type="entry name" value="NA-bd_OB-fold"/>
</dbReference>
<evidence type="ECO:0000256" key="1">
    <source>
        <dbReference type="ARBA" id="ARBA00004496"/>
    </source>
</evidence>
<proteinExistence type="predicted"/>
<dbReference type="PROSITE" id="PS51857">
    <property type="entry name" value="CSD_2"/>
    <property type="match status" value="1"/>
</dbReference>
<reference evidence="4 5" key="1">
    <citation type="journal article" date="2023" name="IMA Fungus">
        <title>Comparative genomic study of the Penicillium genus elucidates a diverse pangenome and 15 lateral gene transfer events.</title>
        <authorList>
            <person name="Petersen C."/>
            <person name="Sorensen T."/>
            <person name="Nielsen M.R."/>
            <person name="Sondergaard T.E."/>
            <person name="Sorensen J.L."/>
            <person name="Fitzpatrick D.A."/>
            <person name="Frisvad J.C."/>
            <person name="Nielsen K.L."/>
        </authorList>
    </citation>
    <scope>NUCLEOTIDE SEQUENCE [LARGE SCALE GENOMIC DNA]</scope>
    <source>
        <strain evidence="4 5">IBT 35679</strain>
    </source>
</reference>
<dbReference type="SUPFAM" id="SSF50249">
    <property type="entry name" value="Nucleic acid-binding proteins"/>
    <property type="match status" value="1"/>
</dbReference>
<dbReference type="InterPro" id="IPR050181">
    <property type="entry name" value="Cold_shock_domain"/>
</dbReference>
<dbReference type="Pfam" id="PF00313">
    <property type="entry name" value="CSD"/>
    <property type="match status" value="1"/>
</dbReference>
<comment type="caution">
    <text evidence="4">The sequence shown here is derived from an EMBL/GenBank/DDBJ whole genome shotgun (WGS) entry which is preliminary data.</text>
</comment>
<keyword evidence="5" id="KW-1185">Reference proteome</keyword>
<evidence type="ECO:0000256" key="2">
    <source>
        <dbReference type="ARBA" id="ARBA00022490"/>
    </source>
</evidence>
<sequence>MSERQSGVVKWFNEEKGYGFITPDSGPDLFVHFRSIEGSGLRSLKEGQAVTFKAVMGARNPQADQVQVES</sequence>
<dbReference type="InterPro" id="IPR019844">
    <property type="entry name" value="CSD_CS"/>
</dbReference>
<dbReference type="PRINTS" id="PR00050">
    <property type="entry name" value="COLDSHOCK"/>
</dbReference>
<accession>A0AAD6CLL3</accession>
<evidence type="ECO:0000313" key="5">
    <source>
        <dbReference type="Proteomes" id="UP001220324"/>
    </source>
</evidence>
<dbReference type="SMART" id="SM00357">
    <property type="entry name" value="CSP"/>
    <property type="match status" value="1"/>
</dbReference>
<dbReference type="InterPro" id="IPR002059">
    <property type="entry name" value="CSP_DNA-bd"/>
</dbReference>
<evidence type="ECO:0000259" key="3">
    <source>
        <dbReference type="PROSITE" id="PS51857"/>
    </source>
</evidence>
<comment type="subcellular location">
    <subcellularLocation>
        <location evidence="1">Cytoplasm</location>
    </subcellularLocation>
</comment>
<protein>
    <submittedName>
        <fullName evidence="4">Cold response protein 1</fullName>
    </submittedName>
</protein>
<dbReference type="GO" id="GO:0005737">
    <property type="term" value="C:cytoplasm"/>
    <property type="evidence" value="ECO:0007669"/>
    <property type="project" value="UniProtKB-SubCell"/>
</dbReference>
<dbReference type="PANTHER" id="PTHR11544">
    <property type="entry name" value="COLD SHOCK DOMAIN CONTAINING PROTEINS"/>
    <property type="match status" value="1"/>
</dbReference>
<organism evidence="4 5">
    <name type="scientific">Penicillium frequentans</name>
    <dbReference type="NCBI Taxonomy" id="3151616"/>
    <lineage>
        <taxon>Eukaryota</taxon>
        <taxon>Fungi</taxon>
        <taxon>Dikarya</taxon>
        <taxon>Ascomycota</taxon>
        <taxon>Pezizomycotina</taxon>
        <taxon>Eurotiomycetes</taxon>
        <taxon>Eurotiomycetidae</taxon>
        <taxon>Eurotiales</taxon>
        <taxon>Aspergillaceae</taxon>
        <taxon>Penicillium</taxon>
    </lineage>
</organism>
<dbReference type="InterPro" id="IPR012156">
    <property type="entry name" value="Cold_shock_CspA"/>
</dbReference>
<dbReference type="EMBL" id="JAQIZZ010000008">
    <property type="protein sequence ID" value="KAJ5524414.1"/>
    <property type="molecule type" value="Genomic_DNA"/>
</dbReference>
<gene>
    <name evidence="4" type="ORF">N7494_011064</name>
</gene>
<dbReference type="InterPro" id="IPR011129">
    <property type="entry name" value="CSD"/>
</dbReference>
<feature type="domain" description="CSD" evidence="3">
    <location>
        <begin position="4"/>
        <end position="68"/>
    </location>
</feature>
<evidence type="ECO:0000313" key="4">
    <source>
        <dbReference type="EMBL" id="KAJ5524414.1"/>
    </source>
</evidence>
<dbReference type="PIRSF" id="PIRSF002599">
    <property type="entry name" value="Cold_shock_A"/>
    <property type="match status" value="1"/>
</dbReference>
<dbReference type="Proteomes" id="UP001220324">
    <property type="component" value="Unassembled WGS sequence"/>
</dbReference>